<dbReference type="Proteomes" id="UP000006048">
    <property type="component" value="Chromosome"/>
</dbReference>
<evidence type="ECO:0000313" key="4">
    <source>
        <dbReference type="EMBL" id="AFM14186.1"/>
    </source>
</evidence>
<dbReference type="KEGG" id="tpx:Turpa_3551"/>
<evidence type="ECO:0000256" key="3">
    <source>
        <dbReference type="ARBA" id="ARBA00023204"/>
    </source>
</evidence>
<proteinExistence type="inferred from homology"/>
<dbReference type="RefSeq" id="WP_014804664.1">
    <property type="nucleotide sequence ID" value="NC_018020.1"/>
</dbReference>
<keyword evidence="5" id="KW-1185">Reference proteome</keyword>
<name>I4BA79_TURPD</name>
<dbReference type="STRING" id="869212.Turpa_3551"/>
<dbReference type="AlphaFoldDB" id="I4BA79"/>
<protein>
    <submittedName>
        <fullName evidence="4">Rad52/22 double-strand break repair protein</fullName>
    </submittedName>
</protein>
<accession>I4BA79</accession>
<comment type="similarity">
    <text evidence="1">Belongs to the RAD52 family.</text>
</comment>
<keyword evidence="3" id="KW-0234">DNA repair</keyword>
<reference evidence="4 5" key="1">
    <citation type="submission" date="2012-06" db="EMBL/GenBank/DDBJ databases">
        <title>The complete chromosome of genome of Turneriella parva DSM 21527.</title>
        <authorList>
            <consortium name="US DOE Joint Genome Institute (JGI-PGF)"/>
            <person name="Lucas S."/>
            <person name="Han J."/>
            <person name="Lapidus A."/>
            <person name="Bruce D."/>
            <person name="Goodwin L."/>
            <person name="Pitluck S."/>
            <person name="Peters L."/>
            <person name="Kyrpides N."/>
            <person name="Mavromatis K."/>
            <person name="Ivanova N."/>
            <person name="Mikhailova N."/>
            <person name="Chertkov O."/>
            <person name="Detter J.C."/>
            <person name="Tapia R."/>
            <person name="Han C."/>
            <person name="Land M."/>
            <person name="Hauser L."/>
            <person name="Markowitz V."/>
            <person name="Cheng J.-F."/>
            <person name="Hugenholtz P."/>
            <person name="Woyke T."/>
            <person name="Wu D."/>
            <person name="Gronow S."/>
            <person name="Wellnitz S."/>
            <person name="Brambilla E."/>
            <person name="Klenk H.-P."/>
            <person name="Eisen J.A."/>
        </authorList>
    </citation>
    <scope>NUCLEOTIDE SEQUENCE [LARGE SCALE GENOMIC DNA]</scope>
    <source>
        <strain evidence="5">ATCC BAA-1111 / DSM 21527 / NCTC 11395 / H</strain>
    </source>
</reference>
<gene>
    <name evidence="4" type="ordered locus">Turpa_3551</name>
</gene>
<organism evidence="4 5">
    <name type="scientific">Turneriella parva (strain ATCC BAA-1111 / DSM 21527 / NCTC 11395 / H)</name>
    <name type="common">Leptospira parva</name>
    <dbReference type="NCBI Taxonomy" id="869212"/>
    <lineage>
        <taxon>Bacteria</taxon>
        <taxon>Pseudomonadati</taxon>
        <taxon>Spirochaetota</taxon>
        <taxon>Spirochaetia</taxon>
        <taxon>Leptospirales</taxon>
        <taxon>Leptospiraceae</taxon>
        <taxon>Turneriella</taxon>
    </lineage>
</organism>
<evidence type="ECO:0000256" key="1">
    <source>
        <dbReference type="ARBA" id="ARBA00006638"/>
    </source>
</evidence>
<sequence>METDVKEMLRKLSAPFPESAVKWRAALCGLSGKGEPFALVVPYVDARAIQDRLDQVIGAENWMAEYRQGPGNGTMCKLSLRINGGWVSKEDGADQSEIEPIKGGISNSFRRAAVVFGVGRYLYALNQSYGIVAENGQYKGSAKNKATGQWVNFRWNPPKLPAFAVPESNLKVLNGDKAVAAASAPVRPVSRTAQPSVSTKKAEITMADVPESLRDLFAELQITDAKALDLLKRKSYNFAEVERILQDIRVESVAAGA</sequence>
<evidence type="ECO:0000256" key="2">
    <source>
        <dbReference type="ARBA" id="ARBA00022763"/>
    </source>
</evidence>
<evidence type="ECO:0000313" key="5">
    <source>
        <dbReference type="Proteomes" id="UP000006048"/>
    </source>
</evidence>
<dbReference type="OrthoDB" id="9805874at2"/>
<dbReference type="InterPro" id="IPR041247">
    <property type="entry name" value="Rad52_fam"/>
</dbReference>
<dbReference type="EMBL" id="CP002959">
    <property type="protein sequence ID" value="AFM14186.1"/>
    <property type="molecule type" value="Genomic_DNA"/>
</dbReference>
<dbReference type="Pfam" id="PF04098">
    <property type="entry name" value="Rad52_Rad22"/>
    <property type="match status" value="1"/>
</dbReference>
<keyword evidence="2" id="KW-0227">DNA damage</keyword>
<dbReference type="HOGENOM" id="CLU_1081597_0_0_12"/>
<dbReference type="GO" id="GO:0006281">
    <property type="term" value="P:DNA repair"/>
    <property type="evidence" value="ECO:0007669"/>
    <property type="project" value="UniProtKB-KW"/>
</dbReference>